<feature type="compositionally biased region" description="Low complexity" evidence="1">
    <location>
        <begin position="1154"/>
        <end position="1173"/>
    </location>
</feature>
<evidence type="ECO:0000256" key="1">
    <source>
        <dbReference type="SAM" id="MobiDB-lite"/>
    </source>
</evidence>
<sequence>MAGDPGGHFSLARILEPLPVQCTAAFCDVLAHVDATLALPVLKCVLSEQGYGQVDDTVLANVLWKVQTYLPSLVTNRCQPGKLAARLKEMQDAAPDVTLVRTPARQGACPHCEGISLCPCPGIDKCARGRNLPILEAEAARAGTPPESNVTVRYKMYSWTAGVQYAVFEESRCPKCSRFFLGGWSYRKNFGERGQPTFGRCTDVKFAGSTVDDLYVVIPRQQSYFAVETHFLRTVTDQLAFSGARLTVGDDLTLVHHTRDCLELAWFTWQATRLAGDAAKEQTWSFELSQFDATLVQLQPAFRMANLRRIASHVASCPRCQRLLLVIGDGKRGACRHVCAGTDGSIAYPDVGATLYTGCRAHVGAELAPAPDGGFGLETRYVVECKTVASDGELFEFSLPRSEVRQDLLAQFEIGSLPLRSDPRQKLQKPPTWKSKLQKTLWHEGARGSCAPQPPRSSASGGLKRSAPPRVAAGRGARKRRAMADGPRALASTGLRKSAPQGAAGARGKRQGQAKAKAAPAGAAEPRGRRRGSAAAPAQALGRAKRTPSTAAAARRDAVGSNWLYAAREVPVEKTSCGISKENASEARRRRCTGGIVTAVLQCGYLADWQELWRGEGIEVMYLFFLRLFKDLSELKAALQVIGYDNACQLPAFARAKRELQKPWSQEFVDKVKMILDGFHKGNHAWCLSNLPEVDPDSEDNAVLMAGKNTQACEQLNSWINERTAPGREMTPGHFGVYWWALFTEHNEWLVHQAECNRRRYACGNMKHDPAVGDCAGDERLERGCLSSEVERKSKEKTSLQLDNPLRNWPATTEQPHGTATGAPRSSLQESRTGQPRARHHRVTARAVSASGAALRSIPSKLPPLCLRWVPPVCPPRRDTAEPTPTPKRSPDLFVPVSLRREGRQALEEQGPGAADPAQLAQSALGAALALAQQRGEHAAVAEELRALGGALPPGAGEKADQGRGVEAELAAPSRLAAVKEELPAAAATPSTASALPASSAAAAVEQGFVESVVPGLSVQMLLGMANQELWQHAWNVTWQKQDSLGLSTDQAQVYAQAQKVWKQWLAERERLGREQAAAEGRRKAEETILRNAKAEQAAKEETTLEQEAAEKEVAGRRFGSAVSAAVRAVAEESGCPSSSAPWSARRRLRRRAPGTPASRRSSCRPRTTSGRRMTWRGRTFGLGEADRRRGETAPSKGQGNAPVGARPVRPGEAAVPRHALAVRAAVGRVPKGHHRPAARAGHGQGAAGVPPELGRQRVLRAPRELPVRRLAASAGDHLAAGLPGGRLPARGPLGAGGAGRG</sequence>
<feature type="region of interest" description="Disordered" evidence="1">
    <location>
        <begin position="877"/>
        <end position="896"/>
    </location>
</feature>
<dbReference type="Proteomes" id="UP001189429">
    <property type="component" value="Unassembled WGS sequence"/>
</dbReference>
<organism evidence="2 3">
    <name type="scientific">Prorocentrum cordatum</name>
    <dbReference type="NCBI Taxonomy" id="2364126"/>
    <lineage>
        <taxon>Eukaryota</taxon>
        <taxon>Sar</taxon>
        <taxon>Alveolata</taxon>
        <taxon>Dinophyceae</taxon>
        <taxon>Prorocentrales</taxon>
        <taxon>Prorocentraceae</taxon>
        <taxon>Prorocentrum</taxon>
    </lineage>
</organism>
<feature type="compositionally biased region" description="Low complexity" evidence="1">
    <location>
        <begin position="465"/>
        <end position="475"/>
    </location>
</feature>
<feature type="compositionally biased region" description="Low complexity" evidence="1">
    <location>
        <begin position="1279"/>
        <end position="1293"/>
    </location>
</feature>
<proteinExistence type="predicted"/>
<feature type="region of interest" description="Disordered" evidence="1">
    <location>
        <begin position="444"/>
        <end position="554"/>
    </location>
</feature>
<dbReference type="EMBL" id="CAUYUJ010015353">
    <property type="protein sequence ID" value="CAK0852880.1"/>
    <property type="molecule type" value="Genomic_DNA"/>
</dbReference>
<protein>
    <recommendedName>
        <fullName evidence="4">DNA-directed DNA polymerase</fullName>
    </recommendedName>
</protein>
<feature type="compositionally biased region" description="Basic and acidic residues" evidence="1">
    <location>
        <begin position="788"/>
        <end position="798"/>
    </location>
</feature>
<accession>A0ABN9U247</accession>
<feature type="compositionally biased region" description="Low complexity" evidence="1">
    <location>
        <begin position="513"/>
        <end position="525"/>
    </location>
</feature>
<feature type="region of interest" description="Disordered" evidence="1">
    <location>
        <begin position="1131"/>
        <end position="1210"/>
    </location>
</feature>
<keyword evidence="3" id="KW-1185">Reference proteome</keyword>
<comment type="caution">
    <text evidence="2">The sequence shown here is derived from an EMBL/GenBank/DDBJ whole genome shotgun (WGS) entry which is preliminary data.</text>
</comment>
<gene>
    <name evidence="2" type="ORF">PCOR1329_LOCUS44526</name>
</gene>
<evidence type="ECO:0000313" key="3">
    <source>
        <dbReference type="Proteomes" id="UP001189429"/>
    </source>
</evidence>
<feature type="region of interest" description="Disordered" evidence="1">
    <location>
        <begin position="788"/>
        <end position="842"/>
    </location>
</feature>
<feature type="region of interest" description="Disordered" evidence="1">
    <location>
        <begin position="1278"/>
        <end position="1302"/>
    </location>
</feature>
<reference evidence="2" key="1">
    <citation type="submission" date="2023-10" db="EMBL/GenBank/DDBJ databases">
        <authorList>
            <person name="Chen Y."/>
            <person name="Shah S."/>
            <person name="Dougan E. K."/>
            <person name="Thang M."/>
            <person name="Chan C."/>
        </authorList>
    </citation>
    <scope>NUCLEOTIDE SEQUENCE [LARGE SCALE GENOMIC DNA]</scope>
</reference>
<evidence type="ECO:0008006" key="4">
    <source>
        <dbReference type="Google" id="ProtNLM"/>
    </source>
</evidence>
<name>A0ABN9U247_9DINO</name>
<feature type="compositionally biased region" description="Low complexity" evidence="1">
    <location>
        <begin position="1131"/>
        <end position="1144"/>
    </location>
</feature>
<feature type="compositionally biased region" description="Polar residues" evidence="1">
    <location>
        <begin position="810"/>
        <end position="834"/>
    </location>
</feature>
<evidence type="ECO:0000313" key="2">
    <source>
        <dbReference type="EMBL" id="CAK0852880.1"/>
    </source>
</evidence>
<feature type="compositionally biased region" description="Low complexity" evidence="1">
    <location>
        <begin position="533"/>
        <end position="542"/>
    </location>
</feature>
<feature type="region of interest" description="Disordered" evidence="1">
    <location>
        <begin position="1233"/>
        <end position="1253"/>
    </location>
</feature>